<protein>
    <submittedName>
        <fullName evidence="1">Uncharacterized protein</fullName>
    </submittedName>
</protein>
<comment type="caution">
    <text evidence="1">The sequence shown here is derived from an EMBL/GenBank/DDBJ whole genome shotgun (WGS) entry which is preliminary data.</text>
</comment>
<reference evidence="2" key="1">
    <citation type="submission" date="2015-07" db="EMBL/GenBank/DDBJ databases">
        <title>Draft Genome Sequence of Roseovarius tolerans EL-164, a producer of N-Acylated Alanine Methyl Esters (NAMEs).</title>
        <authorList>
            <person name="Voget S."/>
            <person name="Bruns H."/>
            <person name="Wagner-Doebler I."/>
            <person name="Schulz S."/>
            <person name="Daniel R."/>
        </authorList>
    </citation>
    <scope>NUCLEOTIDE SEQUENCE [LARGE SCALE GENOMIC DNA]</scope>
    <source>
        <strain evidence="2">EL-164</strain>
    </source>
</reference>
<sequence length="38" mass="4076">MSGLAKAVVILGLDPRICGARDPLVKPEDDRAREGLSR</sequence>
<dbReference type="Proteomes" id="UP000037046">
    <property type="component" value="Unassembled WGS sequence"/>
</dbReference>
<name>A0A0L6CZP1_9RHOB</name>
<evidence type="ECO:0000313" key="1">
    <source>
        <dbReference type="EMBL" id="KNX43297.1"/>
    </source>
</evidence>
<accession>A0A0L6CZP1</accession>
<gene>
    <name evidence="1" type="ORF">ROTO_00860</name>
</gene>
<keyword evidence="2" id="KW-1185">Reference proteome</keyword>
<dbReference type="AlphaFoldDB" id="A0A0L6CZP1"/>
<proteinExistence type="predicted"/>
<evidence type="ECO:0000313" key="2">
    <source>
        <dbReference type="Proteomes" id="UP000037046"/>
    </source>
</evidence>
<dbReference type="PATRIC" id="fig|74031.6.peg.87"/>
<dbReference type="EMBL" id="LGVV01000001">
    <property type="protein sequence ID" value="KNX43297.1"/>
    <property type="molecule type" value="Genomic_DNA"/>
</dbReference>
<organism evidence="1 2">
    <name type="scientific">Roseovarius tolerans</name>
    <dbReference type="NCBI Taxonomy" id="74031"/>
    <lineage>
        <taxon>Bacteria</taxon>
        <taxon>Pseudomonadati</taxon>
        <taxon>Pseudomonadota</taxon>
        <taxon>Alphaproteobacteria</taxon>
        <taxon>Rhodobacterales</taxon>
        <taxon>Roseobacteraceae</taxon>
        <taxon>Roseovarius</taxon>
    </lineage>
</organism>